<dbReference type="Gene3D" id="3.30.750.140">
    <property type="match status" value="1"/>
</dbReference>
<feature type="coiled-coil region" evidence="1">
    <location>
        <begin position="11"/>
        <end position="38"/>
    </location>
</feature>
<protein>
    <submittedName>
        <fullName evidence="4">Flagellar hook-length control protein FliK</fullName>
    </submittedName>
</protein>
<dbReference type="CDD" id="cd17470">
    <property type="entry name" value="T3SS_Flik_C"/>
    <property type="match status" value="1"/>
</dbReference>
<dbReference type="RefSeq" id="WP_206932579.1">
    <property type="nucleotide sequence ID" value="NZ_JAEKJY010000001.1"/>
</dbReference>
<dbReference type="InterPro" id="IPR038610">
    <property type="entry name" value="FliK-like_C_sf"/>
</dbReference>
<proteinExistence type="predicted"/>
<feature type="compositionally biased region" description="Basic and acidic residues" evidence="2">
    <location>
        <begin position="649"/>
        <end position="669"/>
    </location>
</feature>
<sequence length="689" mass="76076">MSEVGTTLPADTNENEVLEELTNQMQQLINEVGQQVKSLSPKAVSENDGWDIHNQWARIQGEFQKFLLMHSGKSSSIKADLQTEIKPVQGVPSEVADQHPPVKNRGPGEEQSLEVLRKLVSVGTSSVRQSEEQKTGSPPVVDKDHDLNLFLTSFIPKTSGSRLSSPPDSVTEGMPAGLNRLSQLKEQGDIPLSFDFRENSSIKNEETVRMLEKVRAEGNVREQERPLFVTKEAVETFVSQLEDLLESLNSIAGADGEQAAMTVLEDQLHAIGNTQSLFITRETKGDHSQTALQDEPVSATTALSSGWRDFHQSLLHLASRREGSEAIDSITREFAPIAAALQNMHPDDAAVEMASLFRESHPKVKDMLTALLRGGQVIDASASVEKGDVLPQSVLNRVPAGAALDVEPSLMSFSKQFRSLVEAVRNGEQAGSDLKKILIPLTKSVHQASMDSGKQDVIDRLFRDAPVEKQVFLQLAARLEQHQKLPQTYQQQHPLTGREMGRWVQETLKNIAGADEAYTPSWTGTSGAMSKVEQFVLHVNQTGSDQTRPAGFLQELERMVHNSRLLTHSSGMKEMQIQLKPGSLGNMMVQVTQQNGEMIVKLMVQTQAAKELLEGNLHHLRPMFSPQQVVVEKNDALAFTQHHSSAQTADEHGSSDESRGEKEDRQHVNEEEEGEDGASFEDILMNEKV</sequence>
<keyword evidence="4" id="KW-0966">Cell projection</keyword>
<reference evidence="4 5" key="1">
    <citation type="submission" date="2020-12" db="EMBL/GenBank/DDBJ databases">
        <title>Oil enriched cultivation method for isolating marine PHA-producing bacteria.</title>
        <authorList>
            <person name="Zheng W."/>
            <person name="Yu S."/>
            <person name="Huang Y."/>
        </authorList>
    </citation>
    <scope>NUCLEOTIDE SEQUENCE [LARGE SCALE GENOMIC DNA]</scope>
    <source>
        <strain evidence="4 5">SY-2-6</strain>
    </source>
</reference>
<name>A0ABS3DSX4_9BACI</name>
<evidence type="ECO:0000256" key="1">
    <source>
        <dbReference type="SAM" id="Coils"/>
    </source>
</evidence>
<evidence type="ECO:0000313" key="5">
    <source>
        <dbReference type="Proteomes" id="UP000663970"/>
    </source>
</evidence>
<accession>A0ABS3DSX4</accession>
<evidence type="ECO:0000313" key="4">
    <source>
        <dbReference type="EMBL" id="MBN8234453.1"/>
    </source>
</evidence>
<dbReference type="Pfam" id="PF02120">
    <property type="entry name" value="Flg_hook"/>
    <property type="match status" value="1"/>
</dbReference>
<keyword evidence="5" id="KW-1185">Reference proteome</keyword>
<feature type="region of interest" description="Disordered" evidence="2">
    <location>
        <begin position="642"/>
        <end position="689"/>
    </location>
</feature>
<evidence type="ECO:0000256" key="2">
    <source>
        <dbReference type="SAM" id="MobiDB-lite"/>
    </source>
</evidence>
<keyword evidence="1" id="KW-0175">Coiled coil</keyword>
<evidence type="ECO:0000259" key="3">
    <source>
        <dbReference type="Pfam" id="PF02120"/>
    </source>
</evidence>
<organism evidence="4 5">
    <name type="scientific">Halobacillus kuroshimensis</name>
    <dbReference type="NCBI Taxonomy" id="302481"/>
    <lineage>
        <taxon>Bacteria</taxon>
        <taxon>Bacillati</taxon>
        <taxon>Bacillota</taxon>
        <taxon>Bacilli</taxon>
        <taxon>Bacillales</taxon>
        <taxon>Bacillaceae</taxon>
        <taxon>Halobacillus</taxon>
    </lineage>
</organism>
<feature type="compositionally biased region" description="Acidic residues" evidence="2">
    <location>
        <begin position="670"/>
        <end position="679"/>
    </location>
</feature>
<keyword evidence="4" id="KW-0282">Flagellum</keyword>
<dbReference type="Proteomes" id="UP000663970">
    <property type="component" value="Unassembled WGS sequence"/>
</dbReference>
<dbReference type="EMBL" id="JAEKJY010000001">
    <property type="protein sequence ID" value="MBN8234453.1"/>
    <property type="molecule type" value="Genomic_DNA"/>
</dbReference>
<keyword evidence="4" id="KW-0969">Cilium</keyword>
<dbReference type="InterPro" id="IPR021136">
    <property type="entry name" value="Flagellar_hook_control-like_C"/>
</dbReference>
<feature type="domain" description="Flagellar hook-length control protein-like C-terminal" evidence="3">
    <location>
        <begin position="568"/>
        <end position="632"/>
    </location>
</feature>
<gene>
    <name evidence="4" type="ORF">JF544_04295</name>
</gene>
<comment type="caution">
    <text evidence="4">The sequence shown here is derived from an EMBL/GenBank/DDBJ whole genome shotgun (WGS) entry which is preliminary data.</text>
</comment>